<feature type="compositionally biased region" description="Polar residues" evidence="1">
    <location>
        <begin position="193"/>
        <end position="238"/>
    </location>
</feature>
<feature type="region of interest" description="Disordered" evidence="1">
    <location>
        <begin position="124"/>
        <end position="359"/>
    </location>
</feature>
<feature type="compositionally biased region" description="Low complexity" evidence="1">
    <location>
        <begin position="531"/>
        <end position="545"/>
    </location>
</feature>
<feature type="compositionally biased region" description="Low complexity" evidence="1">
    <location>
        <begin position="273"/>
        <end position="287"/>
    </location>
</feature>
<reference evidence="3" key="2">
    <citation type="submission" date="2023-11" db="UniProtKB">
        <authorList>
            <consortium name="WormBaseParasite"/>
        </authorList>
    </citation>
    <scope>IDENTIFICATION</scope>
</reference>
<dbReference type="Proteomes" id="UP000050795">
    <property type="component" value="Unassembled WGS sequence"/>
</dbReference>
<dbReference type="AlphaFoldDB" id="A0AA85J5P2"/>
<feature type="compositionally biased region" description="Polar residues" evidence="1">
    <location>
        <begin position="400"/>
        <end position="410"/>
    </location>
</feature>
<feature type="compositionally biased region" description="Basic residues" evidence="1">
    <location>
        <begin position="327"/>
        <end position="336"/>
    </location>
</feature>
<keyword evidence="2" id="KW-1185">Reference proteome</keyword>
<sequence>MYDNKNNNNNNQEINLNRKRQICDGTENSQYNNTDSYCLDVTKPPLHTHKTSQPESIKRRRIEKTSCKPSPMPHKLKISKKRIHSPSIRKFKQASKKKKLDRPLFKQRRSAFKMKTCDFIRKSDQKRKIKKSFLKKLKPLNKSGQKKRKHSNTMHRSISPCAPKPRILSISKFMRCPPKPSNAPVMKRKRPKFSSQSPKRPKCSSQSPKRPKCSSQSPKRPKFSSQSPKRPKCSSQSPKRPKCSSQSPKRPKFSSQSPKRRKFSSKSPKRPKCSSQSPKRPKFSSQSPKRRKFSSKSPKLPKFSLSSPSSRSSCSMSSVKQRNNQRMSRKRLKSKKSPSSPFKRLSPKKPHSPVLCKRSNNSPAVAKLWSSRLRPRPLKSARFTCYRPVCLNRIHANPYDNYTNKQTPIKQTVVKDKLKGGKKSEKSGGMKSHHRRRRSRSSSSRRSSSISNSSKNMFISCSNINNNESSNVGQMIIENVENDTETDIWYDAMETNNLNDTNHSNVECSMDKQLKLDNTLSGYASGGGGNSSNNNDNTDNDNSNNSIYVSQSVAQFMDQL</sequence>
<feature type="compositionally biased region" description="Low complexity" evidence="1">
    <location>
        <begin position="244"/>
        <end position="257"/>
    </location>
</feature>
<feature type="compositionally biased region" description="Basic residues" evidence="1">
    <location>
        <begin position="258"/>
        <end position="272"/>
    </location>
</feature>
<feature type="compositionally biased region" description="Basic and acidic residues" evidence="1">
    <location>
        <begin position="413"/>
        <end position="428"/>
    </location>
</feature>
<proteinExistence type="predicted"/>
<feature type="compositionally biased region" description="Basic residues" evidence="1">
    <location>
        <begin position="431"/>
        <end position="440"/>
    </location>
</feature>
<dbReference type="WBParaSite" id="TREG1_126060.1">
    <property type="protein sequence ID" value="TREG1_126060.1"/>
    <property type="gene ID" value="TREG1_126060"/>
</dbReference>
<organism evidence="2 3">
    <name type="scientific">Trichobilharzia regenti</name>
    <name type="common">Nasal bird schistosome</name>
    <dbReference type="NCBI Taxonomy" id="157069"/>
    <lineage>
        <taxon>Eukaryota</taxon>
        <taxon>Metazoa</taxon>
        <taxon>Spiralia</taxon>
        <taxon>Lophotrochozoa</taxon>
        <taxon>Platyhelminthes</taxon>
        <taxon>Trematoda</taxon>
        <taxon>Digenea</taxon>
        <taxon>Strigeidida</taxon>
        <taxon>Schistosomatoidea</taxon>
        <taxon>Schistosomatidae</taxon>
        <taxon>Trichobilharzia</taxon>
    </lineage>
</organism>
<feature type="region of interest" description="Disordered" evidence="1">
    <location>
        <begin position="397"/>
        <end position="453"/>
    </location>
</feature>
<reference evidence="2" key="1">
    <citation type="submission" date="2022-06" db="EMBL/GenBank/DDBJ databases">
        <authorList>
            <person name="Berger JAMES D."/>
            <person name="Berger JAMES D."/>
        </authorList>
    </citation>
    <scope>NUCLEOTIDE SEQUENCE [LARGE SCALE GENOMIC DNA]</scope>
</reference>
<feature type="compositionally biased region" description="Basic residues" evidence="1">
    <location>
        <begin position="124"/>
        <end position="153"/>
    </location>
</feature>
<evidence type="ECO:0000313" key="3">
    <source>
        <dbReference type="WBParaSite" id="TREG1_126060.1"/>
    </source>
</evidence>
<feature type="compositionally biased region" description="Low complexity" evidence="1">
    <location>
        <begin position="295"/>
        <end position="322"/>
    </location>
</feature>
<accession>A0AA85J5P2</accession>
<name>A0AA85J5P2_TRIRE</name>
<feature type="region of interest" description="Disordered" evidence="1">
    <location>
        <begin position="519"/>
        <end position="545"/>
    </location>
</feature>
<dbReference type="PANTHER" id="PTHR37492:SF4">
    <property type="entry name" value="TSC22 DOMAIN FAMILY PROTEIN 3 ISOFORM X1"/>
    <property type="match status" value="1"/>
</dbReference>
<protein>
    <submittedName>
        <fullName evidence="3">Uncharacterized protein</fullName>
    </submittedName>
</protein>
<dbReference type="PANTHER" id="PTHR37492">
    <property type="entry name" value="SI:CH211-171H4.7-RELATED"/>
    <property type="match status" value="1"/>
</dbReference>
<feature type="compositionally biased region" description="Low complexity" evidence="1">
    <location>
        <begin position="441"/>
        <end position="453"/>
    </location>
</feature>
<evidence type="ECO:0000313" key="2">
    <source>
        <dbReference type="Proteomes" id="UP000050795"/>
    </source>
</evidence>
<evidence type="ECO:0000256" key="1">
    <source>
        <dbReference type="SAM" id="MobiDB-lite"/>
    </source>
</evidence>